<evidence type="ECO:0000256" key="3">
    <source>
        <dbReference type="SAM" id="MobiDB-lite"/>
    </source>
</evidence>
<name>A0A1H8PPP2_9RHOB</name>
<proteinExistence type="predicted"/>
<dbReference type="EMBL" id="FODE01000109">
    <property type="protein sequence ID" value="SEO43644.1"/>
    <property type="molecule type" value="Genomic_DNA"/>
</dbReference>
<keyword evidence="5" id="KW-1185">Reference proteome</keyword>
<dbReference type="InterPro" id="IPR011049">
    <property type="entry name" value="Serralysin-like_metalloprot_C"/>
</dbReference>
<accession>A0A1H8PPP2</accession>
<evidence type="ECO:0000313" key="4">
    <source>
        <dbReference type="EMBL" id="SEO43644.1"/>
    </source>
</evidence>
<organism evidence="4 5">
    <name type="scientific">Paracoccus alcaliphilus</name>
    <dbReference type="NCBI Taxonomy" id="34002"/>
    <lineage>
        <taxon>Bacteria</taxon>
        <taxon>Pseudomonadati</taxon>
        <taxon>Pseudomonadota</taxon>
        <taxon>Alphaproteobacteria</taxon>
        <taxon>Rhodobacterales</taxon>
        <taxon>Paracoccaceae</taxon>
        <taxon>Paracoccus</taxon>
    </lineage>
</organism>
<dbReference type="PANTHER" id="PTHR38340">
    <property type="entry name" value="S-LAYER PROTEIN"/>
    <property type="match status" value="1"/>
</dbReference>
<evidence type="ECO:0000256" key="1">
    <source>
        <dbReference type="ARBA" id="ARBA00004613"/>
    </source>
</evidence>
<dbReference type="SUPFAM" id="SSF51120">
    <property type="entry name" value="beta-Roll"/>
    <property type="match status" value="2"/>
</dbReference>
<dbReference type="AlphaFoldDB" id="A0A1H8PPP2"/>
<sequence length="472" mass="48475">MPTIRIAPGVNNGLATFVDAIDRIAFDAVVTSYNSTEAVLHDGGYRFVLTGRDLEFAQVSGAAYLVGGLVLGLDIFDGTTKIIETRNINLDGADIYTAIQREASGTDRAAIEKLLLNLNYEYHGSTSADILETTSRSVDGVLLNMRGNDLLYLYGGNDNVFSGDGNDTVWAGAGNDTIRGGNGSDLIYGQAGNDALYGNAGNDVLYGGDGRDSLYGGAGDDRLFGQAGNDYLQGDAGNDTLDGGGGNDLLRGSAGNDLLRGGAGHDTLRGDAGHDRLEGGAGNDLLQGGGGKDTLLGGNGNDSLYGGQGADRLLGGNGVDRLFGQAGNDILEGGASNDLLDGGVGNDTLRGGAGQDRIIGGAGSDVLYGGAGADVFVFRNPGDSPVGAGRDRIMDFQRGFDRLDLRSIDADTSETGNQSLSFSGTSAAAHSVWYARTGDSVTVRGDVDGDGRADFAIELFGLGGISEADFML</sequence>
<evidence type="ECO:0000313" key="5">
    <source>
        <dbReference type="Proteomes" id="UP000199054"/>
    </source>
</evidence>
<dbReference type="Pfam" id="PF00353">
    <property type="entry name" value="HemolysinCabind"/>
    <property type="match status" value="5"/>
</dbReference>
<dbReference type="PANTHER" id="PTHR38340:SF1">
    <property type="entry name" value="S-LAYER PROTEIN"/>
    <property type="match status" value="1"/>
</dbReference>
<dbReference type="STRING" id="34002.SAMN04489859_11092"/>
<evidence type="ECO:0000256" key="2">
    <source>
        <dbReference type="ARBA" id="ARBA00022525"/>
    </source>
</evidence>
<gene>
    <name evidence="4" type="ORF">SAMN04489859_11092</name>
</gene>
<comment type="subcellular location">
    <subcellularLocation>
        <location evidence="1">Secreted</location>
    </subcellularLocation>
</comment>
<feature type="compositionally biased region" description="Gly residues" evidence="3">
    <location>
        <begin position="279"/>
        <end position="293"/>
    </location>
</feature>
<dbReference type="InterPro" id="IPR050557">
    <property type="entry name" value="RTX_toxin/Mannuronan_C5-epim"/>
</dbReference>
<feature type="region of interest" description="Disordered" evidence="3">
    <location>
        <begin position="261"/>
        <end position="293"/>
    </location>
</feature>
<dbReference type="GO" id="GO:0005615">
    <property type="term" value="C:extracellular space"/>
    <property type="evidence" value="ECO:0007669"/>
    <property type="project" value="InterPro"/>
</dbReference>
<dbReference type="Gene3D" id="2.150.10.10">
    <property type="entry name" value="Serralysin-like metalloprotease, C-terminal"/>
    <property type="match status" value="4"/>
</dbReference>
<dbReference type="RefSeq" id="WP_090618131.1">
    <property type="nucleotide sequence ID" value="NZ_CP067124.1"/>
</dbReference>
<dbReference type="Proteomes" id="UP000199054">
    <property type="component" value="Unassembled WGS sequence"/>
</dbReference>
<dbReference type="PROSITE" id="PS00330">
    <property type="entry name" value="HEMOLYSIN_CALCIUM"/>
    <property type="match status" value="6"/>
</dbReference>
<protein>
    <submittedName>
        <fullName evidence="4">Hemolysin-type calcium-binding repeat-containing protein</fullName>
    </submittedName>
</protein>
<keyword evidence="2" id="KW-0964">Secreted</keyword>
<dbReference type="GO" id="GO:0005509">
    <property type="term" value="F:calcium ion binding"/>
    <property type="evidence" value="ECO:0007669"/>
    <property type="project" value="InterPro"/>
</dbReference>
<dbReference type="InterPro" id="IPR001343">
    <property type="entry name" value="Hemolysn_Ca-bd"/>
</dbReference>
<feature type="compositionally biased region" description="Basic and acidic residues" evidence="3">
    <location>
        <begin position="266"/>
        <end position="278"/>
    </location>
</feature>
<dbReference type="OrthoDB" id="7793891at2"/>
<dbReference type="InterPro" id="IPR018511">
    <property type="entry name" value="Hemolysin-typ_Ca-bd_CS"/>
</dbReference>
<dbReference type="PRINTS" id="PR00313">
    <property type="entry name" value="CABNDNGRPT"/>
</dbReference>
<reference evidence="4 5" key="1">
    <citation type="submission" date="2016-10" db="EMBL/GenBank/DDBJ databases">
        <authorList>
            <person name="de Groot N.N."/>
        </authorList>
    </citation>
    <scope>NUCLEOTIDE SEQUENCE [LARGE SCALE GENOMIC DNA]</scope>
    <source>
        <strain evidence="4 5">DSM 8512</strain>
    </source>
</reference>